<dbReference type="InterPro" id="IPR022653">
    <property type="entry name" value="De-COase2_pyr-phos_BS"/>
</dbReference>
<keyword evidence="5" id="KW-0456">Lyase</keyword>
<keyword evidence="3" id="KW-0663">Pyridoxal phosphate</keyword>
<dbReference type="OrthoDB" id="5034579at2759"/>
<reference evidence="9" key="1">
    <citation type="submission" date="2021-04" db="EMBL/GenBank/DDBJ databases">
        <authorList>
            <person name="Tunstrom K."/>
        </authorList>
    </citation>
    <scope>NUCLEOTIDE SEQUENCE</scope>
</reference>
<keyword evidence="4" id="KW-0620">Polyamine biosynthesis</keyword>
<dbReference type="AlphaFoldDB" id="A0A8S3WCK8"/>
<comment type="cofactor">
    <cofactor evidence="1">
        <name>pyridoxal 5'-phosphate</name>
        <dbReference type="ChEBI" id="CHEBI:597326"/>
    </cofactor>
</comment>
<evidence type="ECO:0000256" key="6">
    <source>
        <dbReference type="ARBA" id="ARBA00037173"/>
    </source>
</evidence>
<organism evidence="9 10">
    <name type="scientific">Parnassius apollo</name>
    <name type="common">Apollo butterfly</name>
    <name type="synonym">Papilio apollo</name>
    <dbReference type="NCBI Taxonomy" id="110799"/>
    <lineage>
        <taxon>Eukaryota</taxon>
        <taxon>Metazoa</taxon>
        <taxon>Ecdysozoa</taxon>
        <taxon>Arthropoda</taxon>
        <taxon>Hexapoda</taxon>
        <taxon>Insecta</taxon>
        <taxon>Pterygota</taxon>
        <taxon>Neoptera</taxon>
        <taxon>Endopterygota</taxon>
        <taxon>Lepidoptera</taxon>
        <taxon>Glossata</taxon>
        <taxon>Ditrysia</taxon>
        <taxon>Papilionoidea</taxon>
        <taxon>Papilionidae</taxon>
        <taxon>Parnassiinae</taxon>
        <taxon>Parnassini</taxon>
        <taxon>Parnassius</taxon>
        <taxon>Parnassius</taxon>
    </lineage>
</organism>
<keyword evidence="10" id="KW-1185">Reference proteome</keyword>
<dbReference type="PANTHER" id="PTHR11482">
    <property type="entry name" value="ARGININE/DIAMINOPIMELATE/ORNITHINE DECARBOXYLASE"/>
    <property type="match status" value="1"/>
</dbReference>
<dbReference type="InterPro" id="IPR002433">
    <property type="entry name" value="Orn_de-COase"/>
</dbReference>
<dbReference type="CDD" id="cd00622">
    <property type="entry name" value="PLPDE_III_ODC"/>
    <property type="match status" value="1"/>
</dbReference>
<dbReference type="GO" id="GO:0004586">
    <property type="term" value="F:ornithine decarboxylase activity"/>
    <property type="evidence" value="ECO:0007669"/>
    <property type="project" value="TreeGrafter"/>
</dbReference>
<comment type="caution">
    <text evidence="9">The sequence shown here is derived from an EMBL/GenBank/DDBJ whole genome shotgun (WGS) entry which is preliminary data.</text>
</comment>
<dbReference type="GO" id="GO:0005737">
    <property type="term" value="C:cytoplasm"/>
    <property type="evidence" value="ECO:0007669"/>
    <property type="project" value="TreeGrafter"/>
</dbReference>
<dbReference type="Pfam" id="PF02784">
    <property type="entry name" value="Orn_Arg_deC_N"/>
    <property type="match status" value="1"/>
</dbReference>
<gene>
    <name evidence="9" type="ORF">PAPOLLO_LOCUS4430</name>
</gene>
<evidence type="ECO:0000313" key="9">
    <source>
        <dbReference type="EMBL" id="CAG4951464.1"/>
    </source>
</evidence>
<sequence length="461" mass="52120">MISFTSVRKMNGTIQNEFANHSAFVLENHSSADVARAVIESGYQKEPFYVFDMDEVYRRIQHFKRVMPRVQIFYAMKANDFDLLLKLAAICEVGFDCASSGEIYKIRQLGVNPLSIIYAMPTKTPEQMIYARESGIIHTTFDSSSELKKIKLHWPEARLLIRIRVDGECVYKLGEKFGCNFKTEAVQLLEEAAELQLQVVGVAFHVGSGCSSVDSYEKGLCCVKALFEHEAKAGRKMKIVDIGGGFLSDRTDRIDEVANRINKILEEYFPDQDVQVIAEPGRYICDSSFTLYCSICSVRKVTRKNEVVNMIYLNDGLYGTLRFTEAWHTVEKFQNTKNVNGEENATIEKVILWGPSCDSADRVMQNMTILLPSCTPNDWLVFATQGAYTFTFASQFSCLPSPRIRTVISSKLWHMIKQSAVFMPSDFNVKPDVAVPLQSTMPLLIAKQNKNDDLKSPTLNV</sequence>
<evidence type="ECO:0000313" key="10">
    <source>
        <dbReference type="Proteomes" id="UP000691718"/>
    </source>
</evidence>
<feature type="domain" description="Orn/DAP/Arg decarboxylase 2 N-terminal" evidence="8">
    <location>
        <begin position="54"/>
        <end position="284"/>
    </location>
</feature>
<evidence type="ECO:0000256" key="2">
    <source>
        <dbReference type="ARBA" id="ARBA00008872"/>
    </source>
</evidence>
<evidence type="ECO:0000256" key="7">
    <source>
        <dbReference type="ARBA" id="ARBA00046672"/>
    </source>
</evidence>
<evidence type="ECO:0000256" key="3">
    <source>
        <dbReference type="ARBA" id="ARBA00022898"/>
    </source>
</evidence>
<accession>A0A8S3WCK8</accession>
<dbReference type="PANTHER" id="PTHR11482:SF6">
    <property type="entry name" value="ORNITHINE DECARBOXYLASE 1-RELATED"/>
    <property type="match status" value="1"/>
</dbReference>
<evidence type="ECO:0000256" key="1">
    <source>
        <dbReference type="ARBA" id="ARBA00001933"/>
    </source>
</evidence>
<protein>
    <submittedName>
        <fullName evidence="9">(apollo) hypothetical protein</fullName>
    </submittedName>
</protein>
<evidence type="ECO:0000256" key="5">
    <source>
        <dbReference type="ARBA" id="ARBA00023239"/>
    </source>
</evidence>
<evidence type="ECO:0000259" key="8">
    <source>
        <dbReference type="Pfam" id="PF02784"/>
    </source>
</evidence>
<dbReference type="InterPro" id="IPR022644">
    <property type="entry name" value="De-COase2_N"/>
</dbReference>
<dbReference type="GO" id="GO:0033387">
    <property type="term" value="P:putrescine biosynthetic process from arginine, via ornithine"/>
    <property type="evidence" value="ECO:0007669"/>
    <property type="project" value="TreeGrafter"/>
</dbReference>
<evidence type="ECO:0000256" key="4">
    <source>
        <dbReference type="ARBA" id="ARBA00023115"/>
    </source>
</evidence>
<dbReference type="PROSITE" id="PS00878">
    <property type="entry name" value="ODR_DC_2_1"/>
    <property type="match status" value="1"/>
</dbReference>
<comment type="subunit">
    <text evidence="7">Homodimer. Only the dimer is catalytically active, as the active sites are constructed of residues from both monomers.</text>
</comment>
<proteinExistence type="inferred from homology"/>
<name>A0A8S3WCK8_PARAO</name>
<dbReference type="EMBL" id="CAJQZP010000255">
    <property type="protein sequence ID" value="CAG4951464.1"/>
    <property type="molecule type" value="Genomic_DNA"/>
</dbReference>
<dbReference type="Proteomes" id="UP000691718">
    <property type="component" value="Unassembled WGS sequence"/>
</dbReference>
<comment type="function">
    <text evidence="6">Catalyzes the first and rate-limiting step of polyamine biosynthesis that converts ornithine into putrescine, which is the precursor for the polyamines, spermidine and spermine. Polyamines are essential for cell proliferation and are implicated in cellular processes, ranging from DNA replication to apoptosis.</text>
</comment>
<comment type="similarity">
    <text evidence="2">Belongs to the Orn/Lys/Arg decarboxylase class-II family.</text>
</comment>
<dbReference type="FunFam" id="3.20.20.10:FF:000005">
    <property type="entry name" value="Ornithine decarboxylase"/>
    <property type="match status" value="1"/>
</dbReference>